<keyword evidence="3" id="KW-1185">Reference proteome</keyword>
<dbReference type="RefSeq" id="WP_203901154.1">
    <property type="nucleotide sequence ID" value="NZ_BOPF01000016.1"/>
</dbReference>
<dbReference type="Proteomes" id="UP000619260">
    <property type="component" value="Unassembled WGS sequence"/>
</dbReference>
<evidence type="ECO:0000313" key="2">
    <source>
        <dbReference type="EMBL" id="GIJ47636.1"/>
    </source>
</evidence>
<reference evidence="2" key="1">
    <citation type="submission" date="2021-01" db="EMBL/GenBank/DDBJ databases">
        <title>Whole genome shotgun sequence of Virgisporangium aliadipatigenens NBRC 105644.</title>
        <authorList>
            <person name="Komaki H."/>
            <person name="Tamura T."/>
        </authorList>
    </citation>
    <scope>NUCLEOTIDE SEQUENCE</scope>
    <source>
        <strain evidence="2">NBRC 105644</strain>
    </source>
</reference>
<dbReference type="EMBL" id="BOPF01000016">
    <property type="protein sequence ID" value="GIJ47636.1"/>
    <property type="molecule type" value="Genomic_DNA"/>
</dbReference>
<organism evidence="2 3">
    <name type="scientific">Virgisporangium aliadipatigenens</name>
    <dbReference type="NCBI Taxonomy" id="741659"/>
    <lineage>
        <taxon>Bacteria</taxon>
        <taxon>Bacillati</taxon>
        <taxon>Actinomycetota</taxon>
        <taxon>Actinomycetes</taxon>
        <taxon>Micromonosporales</taxon>
        <taxon>Micromonosporaceae</taxon>
        <taxon>Virgisporangium</taxon>
    </lineage>
</organism>
<protein>
    <submittedName>
        <fullName evidence="2">Uncharacterized protein</fullName>
    </submittedName>
</protein>
<feature type="region of interest" description="Disordered" evidence="1">
    <location>
        <begin position="646"/>
        <end position="674"/>
    </location>
</feature>
<comment type="caution">
    <text evidence="2">The sequence shown here is derived from an EMBL/GenBank/DDBJ whole genome shotgun (WGS) entry which is preliminary data.</text>
</comment>
<accession>A0A8J4DRZ8</accession>
<evidence type="ECO:0000256" key="1">
    <source>
        <dbReference type="SAM" id="MobiDB-lite"/>
    </source>
</evidence>
<evidence type="ECO:0000313" key="3">
    <source>
        <dbReference type="Proteomes" id="UP000619260"/>
    </source>
</evidence>
<gene>
    <name evidence="2" type="ORF">Val02_45220</name>
</gene>
<sequence>MTAPAAPPGICLSDRIVVVPSGVYLHTGPMELREHTPEYRYALDAPVLPGRTRVFVGPAEADLSMLDRWFALQRRAGRDDLLLHLDGRDVPAASPPVDTVPTAATAVDAVPAEPSGIHLGRRDDANAAQRATHPRAVLDGPRRPAVPASGVPAVVAAARTTGAVRLSMVDGSADTVRVFADGHDARLRVTLDAAATRPRLVLDPDSGADLFAGRARTATVELPSTMDTQEAARHLTRLATRLVHENAAAHRARALVTGGRGDRLTTTARTRWQFGLSPADRAGIRDLADRLADGDLDGVVAGLRDLGALRDRTGGAARGAFVLGRLRAGGMLPDGGLNLLLRRMWDTRTDPGTGPVLDAVERATAVLLAQSPEVLRAARLVRDGDTAALELIADTDRPVTGSDLITLPVRVLDAPAWRAATADPDRAVHERDGQLWLRADASDAAVTAELSGHLARRAWQRRHPDVTAADLSAVQLVAEHESVRRTHFAVSVRARPTPHAAPGIAKRFGTARTARAARTTFTPGYADRVTLGPLDRIERRARELAATAGPALRPELATALRDLRGRVEGAYVRQPLSDKAPTLMHLIRRIGAGIPAIALTAASGTLAGRNPALIANSGANTAVFNTTQAVSDGMAAGIAGGGPPRSVLAAPKAPGRVGRYRPPRLSGPSAQLTKRAPSASTSALVSLFITGPLTGNWVLGVSALMMAAGQSIVAGAGSDWVFDRPEAVAKGRFDHYYKATPDNRRNVFVESLHYFGFELQERLRAGGVALPANDAAVLGRVRDRLLAMRPAMRTEVKSKVRELMRRRNLARRTLELFGEPTERPDVTYDLIERGVPAGAPRTWHNATRVGVQHYAMQVPGHTLAFLTGNAIDLANSMGLGAALRGLGYGGGWSLAKAIEFADAVAVAAFDALRRLDQVIALTESVLDPARPAAARDPEASTTAHPVLRKLSTRAALARNQRATNRRAAVPVDDAGTLLHRPTEMPWTHQVAYKHLPAFVGQTVGYGIAAGLGWLASGPLVPTVLGVGAVVQAFTAAGETAMRVNEPVYKQVARDRAARAEVAKLPLSNSKFVAVLDELSTLAAAANEEIRPAAARPWRPAHRRFGAWSVDVATGRAHRMRNLGRRAGHRASDLLHDTGRALTRTPNTPIEGLRLSRADRGNLAVLDEILGELATARDPRATARTDLDATRLRAELAVLLDLLGLRVEQPGSTARWGPARAELRRTHHRTDAALAEVEELRRVPLSPPETAPAGVRAAATAIRDARSGQPLRERLWAAVDHLHAARPDSATRFDVLDDGAVLRVTTAAGDFTVAVRETDNERATLTLPTDDLSHAAFGRQRKGTALDVPAAVAASPARLAGALRAAAADLVAHRGSKRERVRRLWRSTVDSLTSTVDTAPVPLSVPLPATAGPDPHPPLPGRIPVPAGGDALPVALILSAPALVREALMRGRSRAHVAAVDRAFAALRDPGMPARLLRHTLTAPERGALHALVGFLRAAAADAVDAGVIAETATATAPAVGGTGTGGWTHAGANGGPRRRFADRVRRHGYGGDADPLPFARALAHVVGPIAVLGENGGHEVLRAVESTAPPRVSVFRTAGGWHATGAAPAGTPALSVRLARPDLPADDAITRAVVAAFDHLVAGRRTAADAALRAVARVLNEPDVKAAWLHHVVDLTDGEPDTAMRNRLEVLSELIAHCRY</sequence>
<proteinExistence type="predicted"/>
<name>A0A8J4DRZ8_9ACTN</name>